<comment type="caution">
    <text evidence="2">The sequence shown here is derived from an EMBL/GenBank/DDBJ whole genome shotgun (WGS) entry which is preliminary data.</text>
</comment>
<dbReference type="Proteomes" id="UP000785679">
    <property type="component" value="Unassembled WGS sequence"/>
</dbReference>
<feature type="compositionally biased region" description="Polar residues" evidence="1">
    <location>
        <begin position="59"/>
        <end position="82"/>
    </location>
</feature>
<gene>
    <name evidence="2" type="ORF">FGO68_gene10657</name>
</gene>
<evidence type="ECO:0000256" key="1">
    <source>
        <dbReference type="SAM" id="MobiDB-lite"/>
    </source>
</evidence>
<proteinExistence type="predicted"/>
<dbReference type="AlphaFoldDB" id="A0A8J8NGP2"/>
<evidence type="ECO:0000313" key="2">
    <source>
        <dbReference type="EMBL" id="TNV74354.1"/>
    </source>
</evidence>
<name>A0A8J8NGP2_HALGN</name>
<feature type="region of interest" description="Disordered" evidence="1">
    <location>
        <begin position="59"/>
        <end position="86"/>
    </location>
</feature>
<reference evidence="2" key="1">
    <citation type="submission" date="2019-06" db="EMBL/GenBank/DDBJ databases">
        <authorList>
            <person name="Zheng W."/>
        </authorList>
    </citation>
    <scope>NUCLEOTIDE SEQUENCE</scope>
    <source>
        <strain evidence="2">QDHG01</strain>
    </source>
</reference>
<feature type="compositionally biased region" description="Polar residues" evidence="1">
    <location>
        <begin position="11"/>
        <end position="37"/>
    </location>
</feature>
<feature type="region of interest" description="Disordered" evidence="1">
    <location>
        <begin position="1"/>
        <end position="37"/>
    </location>
</feature>
<keyword evidence="3" id="KW-1185">Reference proteome</keyword>
<dbReference type="EMBL" id="RRYP01017096">
    <property type="protein sequence ID" value="TNV74354.1"/>
    <property type="molecule type" value="Genomic_DNA"/>
</dbReference>
<feature type="compositionally biased region" description="Basic and acidic residues" evidence="1">
    <location>
        <begin position="1"/>
        <end position="10"/>
    </location>
</feature>
<accession>A0A8J8NGP2</accession>
<evidence type="ECO:0000313" key="3">
    <source>
        <dbReference type="Proteomes" id="UP000785679"/>
    </source>
</evidence>
<protein>
    <submittedName>
        <fullName evidence="2">Uncharacterized protein</fullName>
    </submittedName>
</protein>
<organism evidence="2 3">
    <name type="scientific">Halteria grandinella</name>
    <dbReference type="NCBI Taxonomy" id="5974"/>
    <lineage>
        <taxon>Eukaryota</taxon>
        <taxon>Sar</taxon>
        <taxon>Alveolata</taxon>
        <taxon>Ciliophora</taxon>
        <taxon>Intramacronucleata</taxon>
        <taxon>Spirotrichea</taxon>
        <taxon>Stichotrichia</taxon>
        <taxon>Sporadotrichida</taxon>
        <taxon>Halteriidae</taxon>
        <taxon>Halteria</taxon>
    </lineage>
</organism>
<sequence length="145" mass="16422">MINFETKRQTTDMTPQQQHITISTENDPPRQGTFSPSRAEQANDLNFFGMQRKLYAFTTTTDSHQQHNTSSLSPHSTVSRQKSASKELSDLTNLIRKSSKNPIIKNAKAVVQIESTSTTLSRHLKQVFTKVNTQMKMKGLLQGRE</sequence>